<comment type="caution">
    <text evidence="1">The sequence shown here is derived from an EMBL/GenBank/DDBJ whole genome shotgun (WGS) entry which is preliminary data.</text>
</comment>
<name>A0A011P6P6_9PAST</name>
<dbReference type="AlphaFoldDB" id="A0A011P6P6"/>
<protein>
    <submittedName>
        <fullName evidence="1">Uncharacterized protein</fullName>
    </submittedName>
</protein>
<dbReference type="RefSeq" id="WP_042803203.1">
    <property type="nucleotide sequence ID" value="NZ_AVSP01000002.1"/>
</dbReference>
<dbReference type="OrthoDB" id="9932035at2"/>
<gene>
    <name evidence="1" type="ORF">AK33_07575</name>
</gene>
<proteinExistence type="predicted"/>
<organism evidence="1 2">
    <name type="scientific">Mannheimia granulomatis</name>
    <dbReference type="NCBI Taxonomy" id="85402"/>
    <lineage>
        <taxon>Bacteria</taxon>
        <taxon>Pseudomonadati</taxon>
        <taxon>Pseudomonadota</taxon>
        <taxon>Gammaproteobacteria</taxon>
        <taxon>Pasteurellales</taxon>
        <taxon>Pasteurellaceae</taxon>
        <taxon>Mannheimia</taxon>
    </lineage>
</organism>
<sequence length="64" mass="7489">MSLENYIQQAEEMELLEKLDFVSDLLELEEVSEIEAYRIITAHGEPKPKEPIEKQYGCIDFLDD</sequence>
<accession>A0A011P6P6</accession>
<evidence type="ECO:0000313" key="2">
    <source>
        <dbReference type="Proteomes" id="UP000054123"/>
    </source>
</evidence>
<dbReference type="EMBL" id="JANJ01000005">
    <property type="protein sequence ID" value="EXI62134.1"/>
    <property type="molecule type" value="Genomic_DNA"/>
</dbReference>
<reference evidence="1 2" key="1">
    <citation type="journal article" date="2014" name="Genome Announc.">
        <title>Genome Sequence of a Presumptive Mannheimia haemolytica Strain with an A1/A6-Cross-Reactive Serotype from a White-Tailed Deer (Odocoileus virginianus).</title>
        <authorList>
            <person name="Lawrence P.K."/>
            <person name="Bey R.F."/>
            <person name="Wiener B."/>
            <person name="Kittichotirat W."/>
            <person name="Bumgarner R.E."/>
        </authorList>
    </citation>
    <scope>NUCLEOTIDE SEQUENCE [LARGE SCALE GENOMIC DNA]</scope>
    <source>
        <strain evidence="1 2">PKL10</strain>
    </source>
</reference>
<dbReference type="Proteomes" id="UP000054123">
    <property type="component" value="Unassembled WGS sequence"/>
</dbReference>
<evidence type="ECO:0000313" key="1">
    <source>
        <dbReference type="EMBL" id="EXI62134.1"/>
    </source>
</evidence>
<keyword evidence="2" id="KW-1185">Reference proteome</keyword>
<dbReference type="PATRIC" id="fig|1450449.3.peg.1491"/>